<dbReference type="EMBL" id="AFWT01000035">
    <property type="protein sequence ID" value="EGV28538.1"/>
    <property type="molecule type" value="Genomic_DNA"/>
</dbReference>
<dbReference type="AlphaFoldDB" id="G2E5X5"/>
<evidence type="ECO:0000313" key="2">
    <source>
        <dbReference type="EMBL" id="EGV28538.1"/>
    </source>
</evidence>
<dbReference type="STRING" id="765913.ThidrDRAFT_3688"/>
<dbReference type="NCBIfam" id="NF033519">
    <property type="entry name" value="transpos_ISAzo13"/>
    <property type="match status" value="1"/>
</dbReference>
<keyword evidence="3" id="KW-1185">Reference proteome</keyword>
<comment type="caution">
    <text evidence="2">The sequence shown here is derived from an EMBL/GenBank/DDBJ whole genome shotgun (WGS) entry which is preliminary data.</text>
</comment>
<name>G2E5X5_9GAMM</name>
<feature type="region of interest" description="Disordered" evidence="1">
    <location>
        <begin position="16"/>
        <end position="48"/>
    </location>
</feature>
<organism evidence="2 3">
    <name type="scientific">Thiorhodococcus drewsii AZ1</name>
    <dbReference type="NCBI Taxonomy" id="765913"/>
    <lineage>
        <taxon>Bacteria</taxon>
        <taxon>Pseudomonadati</taxon>
        <taxon>Pseudomonadota</taxon>
        <taxon>Gammaproteobacteria</taxon>
        <taxon>Chromatiales</taxon>
        <taxon>Chromatiaceae</taxon>
        <taxon>Thiorhodococcus</taxon>
    </lineage>
</organism>
<dbReference type="eggNOG" id="COG3335">
    <property type="taxonomic scope" value="Bacteria"/>
</dbReference>
<dbReference type="PATRIC" id="fig|765913.3.peg.3754"/>
<protein>
    <submittedName>
        <fullName evidence="2">Rhodopirellula transposase family protein</fullName>
    </submittedName>
</protein>
<feature type="compositionally biased region" description="Basic residues" evidence="1">
    <location>
        <begin position="32"/>
        <end position="45"/>
    </location>
</feature>
<dbReference type="Proteomes" id="UP000004200">
    <property type="component" value="Unassembled WGS sequence"/>
</dbReference>
<evidence type="ECO:0000256" key="1">
    <source>
        <dbReference type="SAM" id="MobiDB-lite"/>
    </source>
</evidence>
<reference evidence="2 3" key="1">
    <citation type="submission" date="2011-06" db="EMBL/GenBank/DDBJ databases">
        <title>The draft genome of Thiorhodococcus drewsii AZ1.</title>
        <authorList>
            <consortium name="US DOE Joint Genome Institute (JGI-PGF)"/>
            <person name="Lucas S."/>
            <person name="Han J."/>
            <person name="Lapidus A."/>
            <person name="Cheng J.-F."/>
            <person name="Goodwin L."/>
            <person name="Pitluck S."/>
            <person name="Peters L."/>
            <person name="Land M.L."/>
            <person name="Hauser L."/>
            <person name="Vogl K."/>
            <person name="Liu Z."/>
            <person name="Imhoff J."/>
            <person name="Thiel V."/>
            <person name="Frigaard N.-U."/>
            <person name="Bryant D.A."/>
            <person name="Woyke T.J."/>
        </authorList>
    </citation>
    <scope>NUCLEOTIDE SEQUENCE [LARGE SCALE GENOMIC DNA]</scope>
    <source>
        <strain evidence="2 3">AZ1</strain>
    </source>
</reference>
<dbReference type="InterPro" id="IPR011518">
    <property type="entry name" value="Transposase_36"/>
</dbReference>
<proteinExistence type="predicted"/>
<accession>G2E5X5</accession>
<sequence length="368" mass="41389">MSRRTIYSGIRELEVMGADDSDSPTPPSGTGRTRRRGGGRSKVTKRQPGLEHAAACVLDVHTAGSPTDSEVYWTHLTPAGLAKALLDWGYEISRQTAARLMDWAGYRRRALHKTLIAGHVDPQERDQQFQLIAQQRRERQARRAPVICVDTKHKERLGFLHRPGTWTCYGTAAQPVYDHDYPHLATGVVVPHGVYDPVDNVGFLTLGNSRETSDFVCDAIALAWEQQFHACYPTATEVFLTFDAGGTNAARSWRFKEDLIALSRRLGMRLRIAHYPPYTSKWHPIEHRLSSQVEHSLRGQILDTPETVLKAVERTTTDTGLRVTACLLDRVYEAGRKCSETFRAIKDQFIRHDEALGAWNYVVDANGV</sequence>
<dbReference type="RefSeq" id="WP_007042401.1">
    <property type="nucleotide sequence ID" value="NZ_AFWT01000035.1"/>
</dbReference>
<dbReference type="Pfam" id="PF07592">
    <property type="entry name" value="DDE_Tnp_ISAZ013"/>
    <property type="match status" value="1"/>
</dbReference>
<evidence type="ECO:0000313" key="3">
    <source>
        <dbReference type="Proteomes" id="UP000004200"/>
    </source>
</evidence>
<gene>
    <name evidence="2" type="ORF">ThidrDRAFT_3688</name>
</gene>